<feature type="transmembrane region" description="Helical" evidence="1">
    <location>
        <begin position="9"/>
        <end position="28"/>
    </location>
</feature>
<dbReference type="EMBL" id="GL732524">
    <property type="protein sequence ID" value="EFX89765.1"/>
    <property type="molecule type" value="Genomic_DNA"/>
</dbReference>
<dbReference type="GO" id="GO:0043025">
    <property type="term" value="C:neuronal cell body"/>
    <property type="evidence" value="ECO:0000318"/>
    <property type="project" value="GO_Central"/>
</dbReference>
<dbReference type="HOGENOM" id="CLU_694966_0_0_1"/>
<reference evidence="2 3" key="1">
    <citation type="journal article" date="2011" name="Science">
        <title>The ecoresponsive genome of Daphnia pulex.</title>
        <authorList>
            <person name="Colbourne J.K."/>
            <person name="Pfrender M.E."/>
            <person name="Gilbert D."/>
            <person name="Thomas W.K."/>
            <person name="Tucker A."/>
            <person name="Oakley T.H."/>
            <person name="Tokishita S."/>
            <person name="Aerts A."/>
            <person name="Arnold G.J."/>
            <person name="Basu M.K."/>
            <person name="Bauer D.J."/>
            <person name="Caceres C.E."/>
            <person name="Carmel L."/>
            <person name="Casola C."/>
            <person name="Choi J.H."/>
            <person name="Detter J.C."/>
            <person name="Dong Q."/>
            <person name="Dusheyko S."/>
            <person name="Eads B.D."/>
            <person name="Frohlich T."/>
            <person name="Geiler-Samerotte K.A."/>
            <person name="Gerlach D."/>
            <person name="Hatcher P."/>
            <person name="Jogdeo S."/>
            <person name="Krijgsveld J."/>
            <person name="Kriventseva E.V."/>
            <person name="Kultz D."/>
            <person name="Laforsch C."/>
            <person name="Lindquist E."/>
            <person name="Lopez J."/>
            <person name="Manak J.R."/>
            <person name="Muller J."/>
            <person name="Pangilinan J."/>
            <person name="Patwardhan R.P."/>
            <person name="Pitluck S."/>
            <person name="Pritham E.J."/>
            <person name="Rechtsteiner A."/>
            <person name="Rho M."/>
            <person name="Rogozin I.B."/>
            <person name="Sakarya O."/>
            <person name="Salamov A."/>
            <person name="Schaack S."/>
            <person name="Shapiro H."/>
            <person name="Shiga Y."/>
            <person name="Skalitzky C."/>
            <person name="Smith Z."/>
            <person name="Souvorov A."/>
            <person name="Sung W."/>
            <person name="Tang Z."/>
            <person name="Tsuchiya D."/>
            <person name="Tu H."/>
            <person name="Vos H."/>
            <person name="Wang M."/>
            <person name="Wolf Y.I."/>
            <person name="Yamagata H."/>
            <person name="Yamada T."/>
            <person name="Ye Y."/>
            <person name="Shaw J.R."/>
            <person name="Andrews J."/>
            <person name="Crease T.J."/>
            <person name="Tang H."/>
            <person name="Lucas S.M."/>
            <person name="Robertson H.M."/>
            <person name="Bork P."/>
            <person name="Koonin E.V."/>
            <person name="Zdobnov E.M."/>
            <person name="Grigoriev I.V."/>
            <person name="Lynch M."/>
            <person name="Boore J.L."/>
        </authorList>
    </citation>
    <scope>NUCLEOTIDE SEQUENCE [LARGE SCALE GENOMIC DNA]</scope>
</reference>
<dbReference type="AlphaFoldDB" id="E9FST4"/>
<evidence type="ECO:0000256" key="1">
    <source>
        <dbReference type="SAM" id="Phobius"/>
    </source>
</evidence>
<evidence type="ECO:0000313" key="2">
    <source>
        <dbReference type="EMBL" id="EFX89765.1"/>
    </source>
</evidence>
<gene>
    <name evidence="2" type="primary">DpuGr49</name>
    <name evidence="2" type="ORF">DAPPUDRAFT_346895</name>
</gene>
<accession>E9FST4</accession>
<organism evidence="2 3">
    <name type="scientific">Daphnia pulex</name>
    <name type="common">Water flea</name>
    <dbReference type="NCBI Taxonomy" id="6669"/>
    <lineage>
        <taxon>Eukaryota</taxon>
        <taxon>Metazoa</taxon>
        <taxon>Ecdysozoa</taxon>
        <taxon>Arthropoda</taxon>
        <taxon>Crustacea</taxon>
        <taxon>Branchiopoda</taxon>
        <taxon>Diplostraca</taxon>
        <taxon>Cladocera</taxon>
        <taxon>Anomopoda</taxon>
        <taxon>Daphniidae</taxon>
        <taxon>Daphnia</taxon>
    </lineage>
</organism>
<protein>
    <recommendedName>
        <fullName evidence="4">Gustatory receptor</fullName>
    </recommendedName>
</protein>
<feature type="transmembrane region" description="Helical" evidence="1">
    <location>
        <begin position="373"/>
        <end position="391"/>
    </location>
</feature>
<dbReference type="GO" id="GO:0030424">
    <property type="term" value="C:axon"/>
    <property type="evidence" value="ECO:0000318"/>
    <property type="project" value="GO_Central"/>
</dbReference>
<feature type="transmembrane region" description="Helical" evidence="1">
    <location>
        <begin position="182"/>
        <end position="205"/>
    </location>
</feature>
<evidence type="ECO:0000313" key="3">
    <source>
        <dbReference type="Proteomes" id="UP000000305"/>
    </source>
</evidence>
<proteinExistence type="predicted"/>
<sequence length="397" mass="46720">MAGTLRDRFLLSALSPLNILLQITGVFVNQNSETRWRQRFYRFWTFFLLILAVQSNIYIFVRRSFMMEQIFTYQQINVDRFIHFLVNALIRLSWAVSETIVHLILVFKMWPSVILYLETLETVDFNFGRPNLSPTKRYSLFGLIYVLLTVALNWILSIYWDLNHPVRLVYWLDVLQNSIRILSNHCFTVFPVWIFIICSQLHIFYTRKLIANSKLLNFVVRNATVPISQTDVAQRTFSNLRSLKQLYLAADLLHRQFSTILMVNCFLAFITMLTSSYYVIEFSQLGYVVIVCWEASHVVDSFVRFWLICHTSDRIRESTTECISVLRSLRDTRNAEKLSECNKITSYIIEISQMSKNLERHSLKGVLSVSKRLIIPTLEIIFTYLLIIYQFKSAGNK</sequence>
<dbReference type="GO" id="GO:0008049">
    <property type="term" value="P:male courtship behavior"/>
    <property type="evidence" value="ECO:0000318"/>
    <property type="project" value="GO_Central"/>
</dbReference>
<evidence type="ECO:0008006" key="4">
    <source>
        <dbReference type="Google" id="ProtNLM"/>
    </source>
</evidence>
<dbReference type="Proteomes" id="UP000000305">
    <property type="component" value="Unassembled WGS sequence"/>
</dbReference>
<feature type="transmembrane region" description="Helical" evidence="1">
    <location>
        <begin position="40"/>
        <end position="61"/>
    </location>
</feature>
<keyword evidence="3" id="KW-1185">Reference proteome</keyword>
<feature type="transmembrane region" description="Helical" evidence="1">
    <location>
        <begin position="138"/>
        <end position="162"/>
    </location>
</feature>
<keyword evidence="1" id="KW-1133">Transmembrane helix</keyword>
<dbReference type="GO" id="GO:0030425">
    <property type="term" value="C:dendrite"/>
    <property type="evidence" value="ECO:0000318"/>
    <property type="project" value="GO_Central"/>
</dbReference>
<name>E9FST4_DAPPU</name>
<dbReference type="GO" id="GO:0007635">
    <property type="term" value="P:chemosensory behavior"/>
    <property type="evidence" value="ECO:0000318"/>
    <property type="project" value="GO_Central"/>
</dbReference>
<dbReference type="OrthoDB" id="6351772at2759"/>
<dbReference type="KEGG" id="dpx:DAPPUDRAFT_346895"/>
<feature type="transmembrane region" description="Helical" evidence="1">
    <location>
        <begin position="260"/>
        <end position="280"/>
    </location>
</feature>
<keyword evidence="1" id="KW-0472">Membrane</keyword>
<keyword evidence="1" id="KW-0812">Transmembrane</keyword>
<dbReference type="InParanoid" id="E9FST4"/>